<gene>
    <name evidence="2" type="ORF">B9G79_12550</name>
</gene>
<proteinExistence type="predicted"/>
<accession>A0A1Z3NA75</accession>
<feature type="domain" description="PDZ" evidence="1">
    <location>
        <begin position="86"/>
        <end position="143"/>
    </location>
</feature>
<sequence length="401" mass="44900">MTRILGILLAVSCAYGAYHFTLQRGFVNPYPAVCDLVAERIFLDDSKIKNWKKTCSRRSRLVTPYSPKKLIIKDMNNALALLKVSHLEVYDSSEVASIWRGESLETGIESRFVDGELVIYKIHPDSPAQEAGLKPGDVIQSINAEQPNPWEAQTEQGSYLMLRQDREFSVKIKPRSIHRSEDLNLEIKSAQNAVLEIPSFRAAFFEEEKLKTLQQQIAPLRKLVVDLRGNPGGNFVAGLRFLSLFMCKSEEVGRLVKPRAPVKAPAELPNDLRDQEQLAVLDNSSEILLKTYDNPQCFKGEVRVLVDGKSSSVAEMVAQALKEFKKAPLLGSPSRGQLLVGVWYPLEEVGPGVQISIPEAIYLSHKQHQIEGQGVDLDRVLYYSLPEMQAGIDSWVKKALD</sequence>
<dbReference type="PANTHER" id="PTHR32060">
    <property type="entry name" value="TAIL-SPECIFIC PROTEASE"/>
    <property type="match status" value="1"/>
</dbReference>
<evidence type="ECO:0000313" key="3">
    <source>
        <dbReference type="Proteomes" id="UP000197003"/>
    </source>
</evidence>
<name>A0A1Z3NA75_BDEBC</name>
<organism evidence="2 3">
    <name type="scientific">Bdellovibrio bacteriovorus</name>
    <dbReference type="NCBI Taxonomy" id="959"/>
    <lineage>
        <taxon>Bacteria</taxon>
        <taxon>Pseudomonadati</taxon>
        <taxon>Bdellovibrionota</taxon>
        <taxon>Bdellovibrionia</taxon>
        <taxon>Bdellovibrionales</taxon>
        <taxon>Pseudobdellovibrionaceae</taxon>
        <taxon>Bdellovibrio</taxon>
    </lineage>
</organism>
<keyword evidence="2" id="KW-0645">Protease</keyword>
<dbReference type="RefSeq" id="WP_088565811.1">
    <property type="nucleotide sequence ID" value="NZ_CP020946.1"/>
</dbReference>
<dbReference type="PANTHER" id="PTHR32060:SF30">
    <property type="entry name" value="CARBOXY-TERMINAL PROCESSING PROTEASE CTPA"/>
    <property type="match status" value="1"/>
</dbReference>
<dbReference type="SUPFAM" id="SSF50156">
    <property type="entry name" value="PDZ domain-like"/>
    <property type="match status" value="1"/>
</dbReference>
<dbReference type="GO" id="GO:0004175">
    <property type="term" value="F:endopeptidase activity"/>
    <property type="evidence" value="ECO:0007669"/>
    <property type="project" value="TreeGrafter"/>
</dbReference>
<dbReference type="InterPro" id="IPR001478">
    <property type="entry name" value="PDZ"/>
</dbReference>
<dbReference type="InterPro" id="IPR005151">
    <property type="entry name" value="Tail-specific_protease"/>
</dbReference>
<dbReference type="InterPro" id="IPR029045">
    <property type="entry name" value="ClpP/crotonase-like_dom_sf"/>
</dbReference>
<dbReference type="InterPro" id="IPR036034">
    <property type="entry name" value="PDZ_sf"/>
</dbReference>
<dbReference type="Gene3D" id="2.30.42.10">
    <property type="match status" value="1"/>
</dbReference>
<evidence type="ECO:0000313" key="2">
    <source>
        <dbReference type="EMBL" id="ASD64335.1"/>
    </source>
</evidence>
<reference evidence="2 3" key="1">
    <citation type="submission" date="2017-04" db="EMBL/GenBank/DDBJ databases">
        <title>Whole genome sequence of Bdellovibrio bacteriovorus strain SSB218315.</title>
        <authorList>
            <person name="Oyedara O."/>
            <person name="Rodriguez-Perez M.A."/>
        </authorList>
    </citation>
    <scope>NUCLEOTIDE SEQUENCE [LARGE SCALE GENOMIC DNA]</scope>
    <source>
        <strain evidence="2 3">SSB218315</strain>
    </source>
</reference>
<dbReference type="AlphaFoldDB" id="A0A1Z3NA75"/>
<dbReference type="InterPro" id="IPR041489">
    <property type="entry name" value="PDZ_6"/>
</dbReference>
<dbReference type="Pfam" id="PF17820">
    <property type="entry name" value="PDZ_6"/>
    <property type="match status" value="1"/>
</dbReference>
<keyword evidence="2" id="KW-0378">Hydrolase</keyword>
<dbReference type="SUPFAM" id="SSF52096">
    <property type="entry name" value="ClpP/crotonase"/>
    <property type="match status" value="1"/>
</dbReference>
<dbReference type="SMART" id="SM00245">
    <property type="entry name" value="TSPc"/>
    <property type="match status" value="1"/>
</dbReference>
<dbReference type="GO" id="GO:0030288">
    <property type="term" value="C:outer membrane-bounded periplasmic space"/>
    <property type="evidence" value="ECO:0007669"/>
    <property type="project" value="TreeGrafter"/>
</dbReference>
<dbReference type="Pfam" id="PF03572">
    <property type="entry name" value="Peptidase_S41"/>
    <property type="match status" value="1"/>
</dbReference>
<dbReference type="GO" id="GO:0007165">
    <property type="term" value="P:signal transduction"/>
    <property type="evidence" value="ECO:0007669"/>
    <property type="project" value="TreeGrafter"/>
</dbReference>
<dbReference type="EMBL" id="CP020946">
    <property type="protein sequence ID" value="ASD64335.1"/>
    <property type="molecule type" value="Genomic_DNA"/>
</dbReference>
<dbReference type="OrthoDB" id="2327485at2"/>
<dbReference type="Gene3D" id="3.90.226.10">
    <property type="entry name" value="2-enoyl-CoA Hydratase, Chain A, domain 1"/>
    <property type="match status" value="1"/>
</dbReference>
<dbReference type="GO" id="GO:0006508">
    <property type="term" value="P:proteolysis"/>
    <property type="evidence" value="ECO:0007669"/>
    <property type="project" value="UniProtKB-KW"/>
</dbReference>
<protein>
    <submittedName>
        <fullName evidence="2">Carboxy-terminal processing protease</fullName>
    </submittedName>
</protein>
<dbReference type="GO" id="GO:0008236">
    <property type="term" value="F:serine-type peptidase activity"/>
    <property type="evidence" value="ECO:0007669"/>
    <property type="project" value="InterPro"/>
</dbReference>
<evidence type="ECO:0000259" key="1">
    <source>
        <dbReference type="PROSITE" id="PS50106"/>
    </source>
</evidence>
<dbReference type="Proteomes" id="UP000197003">
    <property type="component" value="Chromosome"/>
</dbReference>
<dbReference type="PROSITE" id="PS50106">
    <property type="entry name" value="PDZ"/>
    <property type="match status" value="1"/>
</dbReference>
<dbReference type="CDD" id="cd06567">
    <property type="entry name" value="Peptidase_S41"/>
    <property type="match status" value="1"/>
</dbReference>